<dbReference type="InterPro" id="IPR008881">
    <property type="entry name" value="Trigger_fac_ribosome-bd_bac"/>
</dbReference>
<dbReference type="PANTHER" id="PTHR30560">
    <property type="entry name" value="TRIGGER FACTOR CHAPERONE AND PEPTIDYL-PROLYL CIS/TRANS ISOMERASE"/>
    <property type="match status" value="1"/>
</dbReference>
<keyword evidence="6" id="KW-0143">Chaperone</keyword>
<evidence type="ECO:0000256" key="1">
    <source>
        <dbReference type="ARBA" id="ARBA00000971"/>
    </source>
</evidence>
<dbReference type="AlphaFoldDB" id="A0A1F4YFQ8"/>
<organism evidence="10 11">
    <name type="scientific">Candidatus Amesbacteria bacterium RIFCSPHIGHO2_01_FULL_48_32b</name>
    <dbReference type="NCBI Taxonomy" id="1797253"/>
    <lineage>
        <taxon>Bacteria</taxon>
        <taxon>Candidatus Amesiibacteriota</taxon>
    </lineage>
</organism>
<evidence type="ECO:0000313" key="10">
    <source>
        <dbReference type="EMBL" id="OGC92815.1"/>
    </source>
</evidence>
<dbReference type="GO" id="GO:0044183">
    <property type="term" value="F:protein folding chaperone"/>
    <property type="evidence" value="ECO:0007669"/>
    <property type="project" value="TreeGrafter"/>
</dbReference>
<dbReference type="GO" id="GO:0003755">
    <property type="term" value="F:peptidyl-prolyl cis-trans isomerase activity"/>
    <property type="evidence" value="ECO:0007669"/>
    <property type="project" value="UniProtKB-EC"/>
</dbReference>
<dbReference type="SUPFAM" id="SSF102735">
    <property type="entry name" value="Trigger factor ribosome-binding domain"/>
    <property type="match status" value="1"/>
</dbReference>
<evidence type="ECO:0000256" key="5">
    <source>
        <dbReference type="ARBA" id="ARBA00016902"/>
    </source>
</evidence>
<dbReference type="Gene3D" id="3.30.70.1050">
    <property type="entry name" value="Trigger factor ribosome-binding domain"/>
    <property type="match status" value="1"/>
</dbReference>
<dbReference type="InterPro" id="IPR008880">
    <property type="entry name" value="Trigger_fac_C"/>
</dbReference>
<evidence type="ECO:0000256" key="2">
    <source>
        <dbReference type="ARBA" id="ARBA00004496"/>
    </source>
</evidence>
<reference evidence="10 11" key="1">
    <citation type="journal article" date="2016" name="Nat. Commun.">
        <title>Thousands of microbial genomes shed light on interconnected biogeochemical processes in an aquifer system.</title>
        <authorList>
            <person name="Anantharaman K."/>
            <person name="Brown C.T."/>
            <person name="Hug L.A."/>
            <person name="Sharon I."/>
            <person name="Castelle C.J."/>
            <person name="Probst A.J."/>
            <person name="Thomas B.C."/>
            <person name="Singh A."/>
            <person name="Wilkins M.J."/>
            <person name="Karaoz U."/>
            <person name="Brodie E.L."/>
            <person name="Williams K.H."/>
            <person name="Hubbard S.S."/>
            <person name="Banfield J.F."/>
        </authorList>
    </citation>
    <scope>NUCLEOTIDE SEQUENCE [LARGE SCALE GENOMIC DNA]</scope>
</reference>
<protein>
    <recommendedName>
        <fullName evidence="5">Trigger factor</fullName>
        <ecNumber evidence="4">5.2.1.8</ecNumber>
    </recommendedName>
    <alternativeName>
        <fullName evidence="7">PPIase</fullName>
    </alternativeName>
</protein>
<evidence type="ECO:0000313" key="11">
    <source>
        <dbReference type="Proteomes" id="UP000178176"/>
    </source>
</evidence>
<feature type="domain" description="Trigger factor C-terminal" evidence="9">
    <location>
        <begin position="131"/>
        <end position="204"/>
    </location>
</feature>
<evidence type="ECO:0000259" key="9">
    <source>
        <dbReference type="Pfam" id="PF05698"/>
    </source>
</evidence>
<evidence type="ECO:0000256" key="7">
    <source>
        <dbReference type="ARBA" id="ARBA00029986"/>
    </source>
</evidence>
<accession>A0A1F4YFQ8</accession>
<gene>
    <name evidence="10" type="ORF">A2876_01975</name>
</gene>
<dbReference type="PANTHER" id="PTHR30560:SF3">
    <property type="entry name" value="TRIGGER FACTOR-LIKE PROTEIN TIG, CHLOROPLASTIC"/>
    <property type="match status" value="1"/>
</dbReference>
<dbReference type="Pfam" id="PF05697">
    <property type="entry name" value="Trigger_N"/>
    <property type="match status" value="1"/>
</dbReference>
<sequence length="224" mass="25458">MNKVTRLDNGTIEIILTLPWSDIKQVYDKEVDEAVKNTQIPGFRKGQAPRSQVEAKLDKSHLYSHSVQHLLPDLYTAAVKSHHLKPILSPQIKITQGQEGHDWEFSAVTCEAPVVNFTLPAKLPKELPEKLDFLRKQAAIKIPDLLVEEETNHRLTALAENITKLGLTTDQYLSTKRLTPTDLKGQTSQEARIDLETEYILLHIQVKQKLPDRKSALDYLQKLV</sequence>
<dbReference type="InterPro" id="IPR005215">
    <property type="entry name" value="Trig_fac"/>
</dbReference>
<evidence type="ECO:0000256" key="4">
    <source>
        <dbReference type="ARBA" id="ARBA00013194"/>
    </source>
</evidence>
<dbReference type="GO" id="GO:0051083">
    <property type="term" value="P:'de novo' cotranslational protein folding"/>
    <property type="evidence" value="ECO:0007669"/>
    <property type="project" value="TreeGrafter"/>
</dbReference>
<name>A0A1F4YFQ8_9BACT</name>
<comment type="similarity">
    <text evidence="3">Belongs to the FKBP-type PPIase family. Tig subfamily.</text>
</comment>
<dbReference type="GO" id="GO:0005737">
    <property type="term" value="C:cytoplasm"/>
    <property type="evidence" value="ECO:0007669"/>
    <property type="project" value="UniProtKB-SubCell"/>
</dbReference>
<comment type="caution">
    <text evidence="10">The sequence shown here is derived from an EMBL/GenBank/DDBJ whole genome shotgun (WGS) entry which is preliminary data.</text>
</comment>
<dbReference type="Pfam" id="PF05698">
    <property type="entry name" value="Trigger_C"/>
    <property type="match status" value="1"/>
</dbReference>
<comment type="catalytic activity">
    <reaction evidence="1">
        <text>[protein]-peptidylproline (omega=180) = [protein]-peptidylproline (omega=0)</text>
        <dbReference type="Rhea" id="RHEA:16237"/>
        <dbReference type="Rhea" id="RHEA-COMP:10747"/>
        <dbReference type="Rhea" id="RHEA-COMP:10748"/>
        <dbReference type="ChEBI" id="CHEBI:83833"/>
        <dbReference type="ChEBI" id="CHEBI:83834"/>
        <dbReference type="EC" id="5.2.1.8"/>
    </reaction>
</comment>
<feature type="domain" description="Trigger factor ribosome-binding bacterial" evidence="8">
    <location>
        <begin position="3"/>
        <end position="116"/>
    </location>
</feature>
<dbReference type="EC" id="5.2.1.8" evidence="4"/>
<dbReference type="GO" id="GO:0043022">
    <property type="term" value="F:ribosome binding"/>
    <property type="evidence" value="ECO:0007669"/>
    <property type="project" value="TreeGrafter"/>
</dbReference>
<dbReference type="Proteomes" id="UP000178176">
    <property type="component" value="Unassembled WGS sequence"/>
</dbReference>
<evidence type="ECO:0000259" key="8">
    <source>
        <dbReference type="Pfam" id="PF05697"/>
    </source>
</evidence>
<dbReference type="GO" id="GO:0015031">
    <property type="term" value="P:protein transport"/>
    <property type="evidence" value="ECO:0007669"/>
    <property type="project" value="InterPro"/>
</dbReference>
<dbReference type="InterPro" id="IPR036611">
    <property type="entry name" value="Trigger_fac_ribosome-bd_sf"/>
</dbReference>
<evidence type="ECO:0000256" key="3">
    <source>
        <dbReference type="ARBA" id="ARBA00005464"/>
    </source>
</evidence>
<comment type="subcellular location">
    <subcellularLocation>
        <location evidence="2">Cytoplasm</location>
    </subcellularLocation>
</comment>
<proteinExistence type="inferred from homology"/>
<evidence type="ECO:0000256" key="6">
    <source>
        <dbReference type="ARBA" id="ARBA00023186"/>
    </source>
</evidence>
<dbReference type="EMBL" id="MEXH01000006">
    <property type="protein sequence ID" value="OGC92815.1"/>
    <property type="molecule type" value="Genomic_DNA"/>
</dbReference>
<dbReference type="GO" id="GO:0043335">
    <property type="term" value="P:protein unfolding"/>
    <property type="evidence" value="ECO:0007669"/>
    <property type="project" value="TreeGrafter"/>
</dbReference>